<organism evidence="2 3">
    <name type="scientific">Fusarium oxysporum f. sp. rapae</name>
    <dbReference type="NCBI Taxonomy" id="485398"/>
    <lineage>
        <taxon>Eukaryota</taxon>
        <taxon>Fungi</taxon>
        <taxon>Dikarya</taxon>
        <taxon>Ascomycota</taxon>
        <taxon>Pezizomycotina</taxon>
        <taxon>Sordariomycetes</taxon>
        <taxon>Hypocreomycetidae</taxon>
        <taxon>Hypocreales</taxon>
        <taxon>Nectriaceae</taxon>
        <taxon>Fusarium</taxon>
        <taxon>Fusarium oxysporum species complex</taxon>
    </lineage>
</organism>
<evidence type="ECO:0000313" key="3">
    <source>
        <dbReference type="Proteomes" id="UP000694050"/>
    </source>
</evidence>
<dbReference type="EMBL" id="JAELUQ010000006">
    <property type="protein sequence ID" value="KAG7412148.1"/>
    <property type="molecule type" value="Genomic_DNA"/>
</dbReference>
<feature type="compositionally biased region" description="Basic and acidic residues" evidence="1">
    <location>
        <begin position="1"/>
        <end position="29"/>
    </location>
</feature>
<proteinExistence type="predicted"/>
<dbReference type="AlphaFoldDB" id="A0A8J5NUX4"/>
<gene>
    <name evidence="2" type="ORF">Forpe1208_v009405</name>
</gene>
<evidence type="ECO:0000313" key="2">
    <source>
        <dbReference type="EMBL" id="KAG7412148.1"/>
    </source>
</evidence>
<dbReference type="Proteomes" id="UP000694050">
    <property type="component" value="Unassembled WGS sequence"/>
</dbReference>
<evidence type="ECO:0000256" key="1">
    <source>
        <dbReference type="SAM" id="MobiDB-lite"/>
    </source>
</evidence>
<feature type="region of interest" description="Disordered" evidence="1">
    <location>
        <begin position="1"/>
        <end position="30"/>
    </location>
</feature>
<name>A0A8J5NUX4_FUSOX</name>
<reference evidence="2" key="1">
    <citation type="submission" date="2021-04" db="EMBL/GenBank/DDBJ databases">
        <title>First draft genome resource for Brassicaceae pathogens Fusarium oxysporum f. sp. raphani and Fusarium oxysporum f. sp. rapae.</title>
        <authorList>
            <person name="Asai S."/>
        </authorList>
    </citation>
    <scope>NUCLEOTIDE SEQUENCE</scope>
    <source>
        <strain evidence="2">Tf1208</strain>
    </source>
</reference>
<feature type="compositionally biased region" description="Polar residues" evidence="1">
    <location>
        <begin position="100"/>
        <end position="125"/>
    </location>
</feature>
<accession>A0A8J5NUX4</accession>
<sequence>MKQEEQRGGTIRNERPTRVREERASDSETRLCASTSNIAQKTDVTYLQGLTQGIHMKEEAPHNITCADTLSVELTVWLGQRIPPELQCEDEEKGRDTAPTRVTLNNQDESGPNSHTSAGTRTRPE</sequence>
<feature type="region of interest" description="Disordered" evidence="1">
    <location>
        <begin position="87"/>
        <end position="125"/>
    </location>
</feature>
<protein>
    <submittedName>
        <fullName evidence="2">Uncharacterized protein</fullName>
    </submittedName>
</protein>
<comment type="caution">
    <text evidence="2">The sequence shown here is derived from an EMBL/GenBank/DDBJ whole genome shotgun (WGS) entry which is preliminary data.</text>
</comment>